<sequence length="525" mass="60079">MKYNQGLFYAWVPKSVMLLLIVVIALIFFGVSAIYTPNITYLVGSTGAMSEYYLWANYASVVGMGAVMPLIVRIKARFRTKEILVGSLTGIALLFIVMGTTHQPQVIIGASFLIGLFKMLGMMEVVLPLMFILSKDGNRGRFYSIFYTAVLLVTQVSGYYITKISYYSNWQFGYLVYASICLVAALICLVFQHNQRFMRKVPLFYIDWLSVLLYVSSFMILGYVLAFGKQQNWFESDQIKYAILTFLLLVFAFFLRQQLLTRPFLSLKAFNKNNVRHGIVMLLCLGMYLATTNLQNTFAMGVLGYNALTNASLNIMMIPGLLVGAIIAYKWFNRLVPIRLLTFLGFASFMLYTVMMYFFMVPELNYNLWLLPQFFKGMGMSILFIVIWYYTLDKLDIPSLLSLIGFVLLWRTFISLGIFSALFTWLQYKLQLQSMSNLAVYLDDVWLIQSGGNVNLSAMQLNAILAANKIIFGFINILGIGILLYVLFHHYGRTKDVLTRIRLSKIGQLWISSKDQEKIEEELHT</sequence>
<feature type="transmembrane region" description="Helical" evidence="5">
    <location>
        <begin position="83"/>
        <end position="101"/>
    </location>
</feature>
<dbReference type="Pfam" id="PF07690">
    <property type="entry name" value="MFS_1"/>
    <property type="match status" value="1"/>
</dbReference>
<keyword evidence="7" id="KW-1185">Reference proteome</keyword>
<proteinExistence type="predicted"/>
<dbReference type="InterPro" id="IPR036259">
    <property type="entry name" value="MFS_trans_sf"/>
</dbReference>
<accession>A0A378RKM3</accession>
<dbReference type="EMBL" id="UGQL01000001">
    <property type="protein sequence ID" value="STZ27576.1"/>
    <property type="molecule type" value="Genomic_DNA"/>
</dbReference>
<dbReference type="Proteomes" id="UP000255024">
    <property type="component" value="Unassembled WGS sequence"/>
</dbReference>
<keyword evidence="2 5" id="KW-0812">Transmembrane</keyword>
<dbReference type="Gene3D" id="1.20.1250.20">
    <property type="entry name" value="MFS general substrate transporter like domains"/>
    <property type="match status" value="1"/>
</dbReference>
<name>A0A378RKM3_MYROD</name>
<gene>
    <name evidence="6" type="ORF">NCTC11179_01112</name>
</gene>
<feature type="transmembrane region" description="Helical" evidence="5">
    <location>
        <begin position="341"/>
        <end position="361"/>
    </location>
</feature>
<feature type="transmembrane region" description="Helical" evidence="5">
    <location>
        <begin position="238"/>
        <end position="255"/>
    </location>
</feature>
<dbReference type="PANTHER" id="PTHR23501:SF5">
    <property type="entry name" value="TRANSPORT PROTEIN"/>
    <property type="match status" value="1"/>
</dbReference>
<comment type="subcellular location">
    <subcellularLocation>
        <location evidence="1">Membrane</location>
        <topology evidence="1">Multi-pass membrane protein</topology>
    </subcellularLocation>
</comment>
<evidence type="ECO:0000256" key="4">
    <source>
        <dbReference type="ARBA" id="ARBA00023136"/>
    </source>
</evidence>
<dbReference type="SUPFAM" id="SSF103473">
    <property type="entry name" value="MFS general substrate transporter"/>
    <property type="match status" value="1"/>
</dbReference>
<reference evidence="6 7" key="1">
    <citation type="submission" date="2018-06" db="EMBL/GenBank/DDBJ databases">
        <authorList>
            <consortium name="Pathogen Informatics"/>
            <person name="Doyle S."/>
        </authorList>
    </citation>
    <scope>NUCLEOTIDE SEQUENCE [LARGE SCALE GENOMIC DNA]</scope>
    <source>
        <strain evidence="6 7">NCTC11179</strain>
    </source>
</reference>
<protein>
    <submittedName>
        <fullName evidence="6">Drug resistance MFS transporter, drug:H+ antiporter-2 (14 Spanner) (DHA2) family</fullName>
    </submittedName>
</protein>
<dbReference type="AlphaFoldDB" id="A0A378RKM3"/>
<feature type="transmembrane region" description="Helical" evidence="5">
    <location>
        <begin position="203"/>
        <end position="226"/>
    </location>
</feature>
<evidence type="ECO:0000256" key="5">
    <source>
        <dbReference type="SAM" id="Phobius"/>
    </source>
</evidence>
<feature type="transmembrane region" description="Helical" evidence="5">
    <location>
        <begin position="145"/>
        <end position="162"/>
    </location>
</feature>
<evidence type="ECO:0000313" key="7">
    <source>
        <dbReference type="Proteomes" id="UP000255024"/>
    </source>
</evidence>
<evidence type="ECO:0000313" key="6">
    <source>
        <dbReference type="EMBL" id="STZ27576.1"/>
    </source>
</evidence>
<evidence type="ECO:0000256" key="1">
    <source>
        <dbReference type="ARBA" id="ARBA00004141"/>
    </source>
</evidence>
<organism evidence="6 7">
    <name type="scientific">Myroides odoratus</name>
    <name type="common">Flavobacterium odoratum</name>
    <dbReference type="NCBI Taxonomy" id="256"/>
    <lineage>
        <taxon>Bacteria</taxon>
        <taxon>Pseudomonadati</taxon>
        <taxon>Bacteroidota</taxon>
        <taxon>Flavobacteriia</taxon>
        <taxon>Flavobacteriales</taxon>
        <taxon>Flavobacteriaceae</taxon>
        <taxon>Myroides</taxon>
    </lineage>
</organism>
<evidence type="ECO:0000256" key="2">
    <source>
        <dbReference type="ARBA" id="ARBA00022692"/>
    </source>
</evidence>
<feature type="transmembrane region" description="Helical" evidence="5">
    <location>
        <begin position="373"/>
        <end position="391"/>
    </location>
</feature>
<keyword evidence="4 5" id="KW-0472">Membrane</keyword>
<feature type="transmembrane region" description="Helical" evidence="5">
    <location>
        <begin position="174"/>
        <end position="191"/>
    </location>
</feature>
<dbReference type="PANTHER" id="PTHR23501">
    <property type="entry name" value="MAJOR FACILITATOR SUPERFAMILY"/>
    <property type="match status" value="1"/>
</dbReference>
<dbReference type="InterPro" id="IPR011701">
    <property type="entry name" value="MFS"/>
</dbReference>
<feature type="transmembrane region" description="Helical" evidence="5">
    <location>
        <begin position="107"/>
        <end position="133"/>
    </location>
</feature>
<keyword evidence="3 5" id="KW-1133">Transmembrane helix</keyword>
<dbReference type="GO" id="GO:0022857">
    <property type="term" value="F:transmembrane transporter activity"/>
    <property type="evidence" value="ECO:0007669"/>
    <property type="project" value="InterPro"/>
</dbReference>
<evidence type="ECO:0000256" key="3">
    <source>
        <dbReference type="ARBA" id="ARBA00022989"/>
    </source>
</evidence>
<feature type="transmembrane region" description="Helical" evidence="5">
    <location>
        <begin position="311"/>
        <end position="329"/>
    </location>
</feature>
<dbReference type="GO" id="GO:0005886">
    <property type="term" value="C:plasma membrane"/>
    <property type="evidence" value="ECO:0007669"/>
    <property type="project" value="TreeGrafter"/>
</dbReference>
<feature type="transmembrane region" description="Helical" evidence="5">
    <location>
        <begin position="470"/>
        <end position="488"/>
    </location>
</feature>
<feature type="transmembrane region" description="Helical" evidence="5">
    <location>
        <begin position="52"/>
        <end position="71"/>
    </location>
</feature>
<feature type="transmembrane region" description="Helical" evidence="5">
    <location>
        <begin position="403"/>
        <end position="426"/>
    </location>
</feature>
<feature type="transmembrane region" description="Helical" evidence="5">
    <location>
        <begin position="275"/>
        <end position="291"/>
    </location>
</feature>
<dbReference type="RefSeq" id="WP_115090489.1">
    <property type="nucleotide sequence ID" value="NZ_CP068107.1"/>
</dbReference>